<gene>
    <name evidence="1" type="ORF">Acr_24g0007340</name>
</gene>
<evidence type="ECO:0000313" key="1">
    <source>
        <dbReference type="EMBL" id="GFZ14544.1"/>
    </source>
</evidence>
<dbReference type="AlphaFoldDB" id="A0A7J0GVK6"/>
<protein>
    <submittedName>
        <fullName evidence="1">Uncharacterized protein</fullName>
    </submittedName>
</protein>
<reference evidence="1 2" key="1">
    <citation type="submission" date="2019-07" db="EMBL/GenBank/DDBJ databases">
        <title>De Novo Assembly of kiwifruit Actinidia rufa.</title>
        <authorList>
            <person name="Sugita-Konishi S."/>
            <person name="Sato K."/>
            <person name="Mori E."/>
            <person name="Abe Y."/>
            <person name="Kisaki G."/>
            <person name="Hamano K."/>
            <person name="Suezawa K."/>
            <person name="Otani M."/>
            <person name="Fukuda T."/>
            <person name="Manabe T."/>
            <person name="Gomi K."/>
            <person name="Tabuchi M."/>
            <person name="Akimitsu K."/>
            <person name="Kataoka I."/>
        </authorList>
    </citation>
    <scope>NUCLEOTIDE SEQUENCE [LARGE SCALE GENOMIC DNA]</scope>
    <source>
        <strain evidence="2">cv. Fuchu</strain>
    </source>
</reference>
<accession>A0A7J0GVK6</accession>
<dbReference type="EMBL" id="BJWL01000024">
    <property type="protein sequence ID" value="GFZ14544.1"/>
    <property type="molecule type" value="Genomic_DNA"/>
</dbReference>
<evidence type="ECO:0000313" key="2">
    <source>
        <dbReference type="Proteomes" id="UP000585474"/>
    </source>
</evidence>
<keyword evidence="2" id="KW-1185">Reference proteome</keyword>
<proteinExistence type="predicted"/>
<organism evidence="1 2">
    <name type="scientific">Actinidia rufa</name>
    <dbReference type="NCBI Taxonomy" id="165716"/>
    <lineage>
        <taxon>Eukaryota</taxon>
        <taxon>Viridiplantae</taxon>
        <taxon>Streptophyta</taxon>
        <taxon>Embryophyta</taxon>
        <taxon>Tracheophyta</taxon>
        <taxon>Spermatophyta</taxon>
        <taxon>Magnoliopsida</taxon>
        <taxon>eudicotyledons</taxon>
        <taxon>Gunneridae</taxon>
        <taxon>Pentapetalae</taxon>
        <taxon>asterids</taxon>
        <taxon>Ericales</taxon>
        <taxon>Actinidiaceae</taxon>
        <taxon>Actinidia</taxon>
    </lineage>
</organism>
<sequence length="125" mass="14183">MVQDLSRVRPGRGWTAMLRKGWPAQVLNSARGRRGGLYKVKDWDNIPAMAEPPPLAEADQDLALALIPRRNLERLLISKLHILPHSTLNIYYNLSLIKGNIPETIPKSRKRKSLKQGNMLIKIRG</sequence>
<name>A0A7J0GVK6_9ERIC</name>
<dbReference type="Proteomes" id="UP000585474">
    <property type="component" value="Unassembled WGS sequence"/>
</dbReference>
<comment type="caution">
    <text evidence="1">The sequence shown here is derived from an EMBL/GenBank/DDBJ whole genome shotgun (WGS) entry which is preliminary data.</text>
</comment>